<gene>
    <name evidence="1" type="ORF">OIU84_011828</name>
</gene>
<name>A0AAD6JNR5_9ROSI</name>
<evidence type="ECO:0000313" key="2">
    <source>
        <dbReference type="Proteomes" id="UP001162972"/>
    </source>
</evidence>
<accession>A0AAD6JNR5</accession>
<proteinExistence type="predicted"/>
<protein>
    <submittedName>
        <fullName evidence="1">Uncharacterized protein</fullName>
    </submittedName>
</protein>
<reference evidence="1 2" key="1">
    <citation type="journal article" date="2023" name="Int. J. Mol. Sci.">
        <title>De Novo Assembly and Annotation of 11 Diverse Shrub Willow (Salix) Genomes Reveals Novel Gene Organization in Sex-Linked Regions.</title>
        <authorList>
            <person name="Hyden B."/>
            <person name="Feng K."/>
            <person name="Yates T.B."/>
            <person name="Jawdy S."/>
            <person name="Cereghino C."/>
            <person name="Smart L.B."/>
            <person name="Muchero W."/>
        </authorList>
    </citation>
    <scope>NUCLEOTIDE SEQUENCE [LARGE SCALE GENOMIC DNA]</scope>
    <source>
        <tissue evidence="1">Shoot tip</tissue>
    </source>
</reference>
<organism evidence="1 2">
    <name type="scientific">Salix udensis</name>
    <dbReference type="NCBI Taxonomy" id="889485"/>
    <lineage>
        <taxon>Eukaryota</taxon>
        <taxon>Viridiplantae</taxon>
        <taxon>Streptophyta</taxon>
        <taxon>Embryophyta</taxon>
        <taxon>Tracheophyta</taxon>
        <taxon>Spermatophyta</taxon>
        <taxon>Magnoliopsida</taxon>
        <taxon>eudicotyledons</taxon>
        <taxon>Gunneridae</taxon>
        <taxon>Pentapetalae</taxon>
        <taxon>rosids</taxon>
        <taxon>fabids</taxon>
        <taxon>Malpighiales</taxon>
        <taxon>Salicaceae</taxon>
        <taxon>Saliceae</taxon>
        <taxon>Salix</taxon>
    </lineage>
</organism>
<evidence type="ECO:0000313" key="1">
    <source>
        <dbReference type="EMBL" id="KAJ6408576.1"/>
    </source>
</evidence>
<dbReference type="EMBL" id="JAPFFJ010000016">
    <property type="protein sequence ID" value="KAJ6408576.1"/>
    <property type="molecule type" value="Genomic_DNA"/>
</dbReference>
<sequence length="85" mass="9770">MVDPQPGEWPAPGFCSEFEDLLSLYPNGFCSNAIHKNGFGRMGMDLNLCFGEQYIRGNHDGEAKRDVRKNQVTFEENHPHYVVFY</sequence>
<dbReference type="Proteomes" id="UP001162972">
    <property type="component" value="Chromosome 6"/>
</dbReference>
<comment type="caution">
    <text evidence="1">The sequence shown here is derived from an EMBL/GenBank/DDBJ whole genome shotgun (WGS) entry which is preliminary data.</text>
</comment>
<keyword evidence="2" id="KW-1185">Reference proteome</keyword>
<dbReference type="AlphaFoldDB" id="A0AAD6JNR5"/>